<feature type="region of interest" description="Disordered" evidence="1">
    <location>
        <begin position="97"/>
        <end position="128"/>
    </location>
</feature>
<protein>
    <submittedName>
        <fullName evidence="2">Uncharacterized protein</fullName>
    </submittedName>
</protein>
<organism evidence="2 3">
    <name type="scientific">Datura stramonium</name>
    <name type="common">Jimsonweed</name>
    <name type="synonym">Common thornapple</name>
    <dbReference type="NCBI Taxonomy" id="4076"/>
    <lineage>
        <taxon>Eukaryota</taxon>
        <taxon>Viridiplantae</taxon>
        <taxon>Streptophyta</taxon>
        <taxon>Embryophyta</taxon>
        <taxon>Tracheophyta</taxon>
        <taxon>Spermatophyta</taxon>
        <taxon>Magnoliopsida</taxon>
        <taxon>eudicotyledons</taxon>
        <taxon>Gunneridae</taxon>
        <taxon>Pentapetalae</taxon>
        <taxon>asterids</taxon>
        <taxon>lamiids</taxon>
        <taxon>Solanales</taxon>
        <taxon>Solanaceae</taxon>
        <taxon>Solanoideae</taxon>
        <taxon>Datureae</taxon>
        <taxon>Datura</taxon>
    </lineage>
</organism>
<feature type="non-terminal residue" evidence="2">
    <location>
        <position position="128"/>
    </location>
</feature>
<evidence type="ECO:0000313" key="3">
    <source>
        <dbReference type="Proteomes" id="UP000823775"/>
    </source>
</evidence>
<sequence>SRPHHYQSPATSPLRRPPVAVGTPISPTPHRPSLYSSLVGRIFLSSLRDCDSACPLQPPPSSLQVTRSRVVTCHSTSSLVFTLPVIVNSPSASSKFLPVLSPNPVTDTHSRLSDLTSQSPASNLKSST</sequence>
<reference evidence="2 3" key="1">
    <citation type="journal article" date="2021" name="BMC Genomics">
        <title>Datura genome reveals duplications of psychoactive alkaloid biosynthetic genes and high mutation rate following tissue culture.</title>
        <authorList>
            <person name="Rajewski A."/>
            <person name="Carter-House D."/>
            <person name="Stajich J."/>
            <person name="Litt A."/>
        </authorList>
    </citation>
    <scope>NUCLEOTIDE SEQUENCE [LARGE SCALE GENOMIC DNA]</scope>
    <source>
        <strain evidence="2">AR-01</strain>
    </source>
</reference>
<feature type="compositionally biased region" description="Polar residues" evidence="1">
    <location>
        <begin position="103"/>
        <end position="128"/>
    </location>
</feature>
<name>A0ABS8Y735_DATST</name>
<feature type="region of interest" description="Disordered" evidence="1">
    <location>
        <begin position="1"/>
        <end position="32"/>
    </location>
</feature>
<keyword evidence="3" id="KW-1185">Reference proteome</keyword>
<accession>A0ABS8Y735</accession>
<gene>
    <name evidence="2" type="ORF">HAX54_003736</name>
</gene>
<comment type="caution">
    <text evidence="2">The sequence shown here is derived from an EMBL/GenBank/DDBJ whole genome shotgun (WGS) entry which is preliminary data.</text>
</comment>
<proteinExistence type="predicted"/>
<dbReference type="EMBL" id="JACEIK010117041">
    <property type="protein sequence ID" value="MCE5167458.1"/>
    <property type="molecule type" value="Genomic_DNA"/>
</dbReference>
<feature type="non-terminal residue" evidence="2">
    <location>
        <position position="1"/>
    </location>
</feature>
<dbReference type="Proteomes" id="UP000823775">
    <property type="component" value="Unassembled WGS sequence"/>
</dbReference>
<evidence type="ECO:0000256" key="1">
    <source>
        <dbReference type="SAM" id="MobiDB-lite"/>
    </source>
</evidence>
<evidence type="ECO:0000313" key="2">
    <source>
        <dbReference type="EMBL" id="MCE5167458.1"/>
    </source>
</evidence>